<dbReference type="SUPFAM" id="SSF110921">
    <property type="entry name" value="2-isopropylmalate synthase LeuA, allosteric (dimerisation) domain"/>
    <property type="match status" value="1"/>
</dbReference>
<dbReference type="GO" id="GO:0003852">
    <property type="term" value="F:2-isopropylmalate synthase activity"/>
    <property type="evidence" value="ECO:0007669"/>
    <property type="project" value="InterPro"/>
</dbReference>
<dbReference type="Proteomes" id="UP000540412">
    <property type="component" value="Unassembled WGS sequence"/>
</dbReference>
<dbReference type="AlphaFoldDB" id="A0A7W9PKE2"/>
<dbReference type="GO" id="GO:0009098">
    <property type="term" value="P:L-leucine biosynthetic process"/>
    <property type="evidence" value="ECO:0007669"/>
    <property type="project" value="InterPro"/>
</dbReference>
<dbReference type="InterPro" id="IPR036230">
    <property type="entry name" value="LeuA_allosteric_dom_sf"/>
</dbReference>
<dbReference type="RefSeq" id="WP_040747787.1">
    <property type="nucleotide sequence ID" value="NZ_JACHIT010000002.1"/>
</dbReference>
<organism evidence="3 4">
    <name type="scientific">Nocardia transvalensis</name>
    <dbReference type="NCBI Taxonomy" id="37333"/>
    <lineage>
        <taxon>Bacteria</taxon>
        <taxon>Bacillati</taxon>
        <taxon>Actinomycetota</taxon>
        <taxon>Actinomycetes</taxon>
        <taxon>Mycobacteriales</taxon>
        <taxon>Nocardiaceae</taxon>
        <taxon>Nocardia</taxon>
    </lineage>
</organism>
<evidence type="ECO:0000313" key="3">
    <source>
        <dbReference type="EMBL" id="MBB5917831.1"/>
    </source>
</evidence>
<dbReference type="SMART" id="SM00917">
    <property type="entry name" value="LeuA_dimer"/>
    <property type="match status" value="1"/>
</dbReference>
<protein>
    <submittedName>
        <fullName evidence="3">N-acetyl-anhydromuramyl-L-alanine amidase AmpD</fullName>
    </submittedName>
</protein>
<evidence type="ECO:0000259" key="2">
    <source>
        <dbReference type="SMART" id="SM00917"/>
    </source>
</evidence>
<proteinExistence type="predicted"/>
<feature type="domain" description="2-isopropylmalate synthase LeuA allosteric (dimerisation)" evidence="2">
    <location>
        <begin position="27"/>
        <end position="146"/>
    </location>
</feature>
<keyword evidence="4" id="KW-1185">Reference proteome</keyword>
<accession>A0A7W9PKE2</accession>
<dbReference type="InterPro" id="IPR013709">
    <property type="entry name" value="2-isopropylmalate_synth_dimer"/>
</dbReference>
<keyword evidence="1" id="KW-0808">Transferase</keyword>
<sequence length="147" mass="16071">MTITIDTEDNNMIITAAPRSLRSECAGLSHAEFLDRYCDHTGPVKLSDWNRAGHRHGAEYTATLEFADHLRTVVSVGNPVAALTSALYDEGYPVEILSFHQRRTEVGTATFVQCEFNGRRGWGAAMADDGAESTVRAMIVAANKLGR</sequence>
<evidence type="ECO:0000313" key="4">
    <source>
        <dbReference type="Proteomes" id="UP000540412"/>
    </source>
</evidence>
<gene>
    <name evidence="3" type="ORF">BJY24_006743</name>
</gene>
<comment type="caution">
    <text evidence="3">The sequence shown here is derived from an EMBL/GenBank/DDBJ whole genome shotgun (WGS) entry which is preliminary data.</text>
</comment>
<reference evidence="3 4" key="1">
    <citation type="submission" date="2020-08" db="EMBL/GenBank/DDBJ databases">
        <title>Sequencing the genomes of 1000 actinobacteria strains.</title>
        <authorList>
            <person name="Klenk H.-P."/>
        </authorList>
    </citation>
    <scope>NUCLEOTIDE SEQUENCE [LARGE SCALE GENOMIC DNA]</scope>
    <source>
        <strain evidence="3 4">DSM 43582</strain>
    </source>
</reference>
<evidence type="ECO:0000256" key="1">
    <source>
        <dbReference type="ARBA" id="ARBA00022679"/>
    </source>
</evidence>
<name>A0A7W9PKE2_9NOCA</name>
<dbReference type="Gene3D" id="3.30.160.270">
    <property type="match status" value="1"/>
</dbReference>
<dbReference type="EMBL" id="JACHIT010000002">
    <property type="protein sequence ID" value="MBB5917831.1"/>
    <property type="molecule type" value="Genomic_DNA"/>
</dbReference>